<sequence length="271" mass="30820">MGEQPRLPAELEREIFETAASMYSHSIPRLLRVARRVLTWIEPLLFRVVRVQKQHRHLLDALLKKSPEFCCDAVRHLALLDPPAEYSMDEAIHLLQCCKRVTNLSFGGSFTPDPTLIPAVLGMRLRHLSVHLKHLTSDLTHPIFSSVTHLAIFDLEGNDQATLCAQIHTLPNLTHLSFFVHLPPANTVIAVLARCQGLEVFLVLSPNVDFARTVSPAFYLHDIRFVVGTYVDYWDDWEAGAKGIPDFWSRADDLVAARRLGQIEATRYWLR</sequence>
<protein>
    <submittedName>
        <fullName evidence="1">Uncharacterized protein</fullName>
    </submittedName>
</protein>
<accession>A0AAD6S8N5</accession>
<evidence type="ECO:0000313" key="2">
    <source>
        <dbReference type="Proteomes" id="UP001218188"/>
    </source>
</evidence>
<organism evidence="1 2">
    <name type="scientific">Mycena alexandri</name>
    <dbReference type="NCBI Taxonomy" id="1745969"/>
    <lineage>
        <taxon>Eukaryota</taxon>
        <taxon>Fungi</taxon>
        <taxon>Dikarya</taxon>
        <taxon>Basidiomycota</taxon>
        <taxon>Agaricomycotina</taxon>
        <taxon>Agaricomycetes</taxon>
        <taxon>Agaricomycetidae</taxon>
        <taxon>Agaricales</taxon>
        <taxon>Marasmiineae</taxon>
        <taxon>Mycenaceae</taxon>
        <taxon>Mycena</taxon>
    </lineage>
</organism>
<name>A0AAD6S8N5_9AGAR</name>
<keyword evidence="2" id="KW-1185">Reference proteome</keyword>
<dbReference type="InterPro" id="IPR032675">
    <property type="entry name" value="LRR_dom_sf"/>
</dbReference>
<proteinExistence type="predicted"/>
<reference evidence="1" key="1">
    <citation type="submission" date="2023-03" db="EMBL/GenBank/DDBJ databases">
        <title>Massive genome expansion in bonnet fungi (Mycena s.s.) driven by repeated elements and novel gene families across ecological guilds.</title>
        <authorList>
            <consortium name="Lawrence Berkeley National Laboratory"/>
            <person name="Harder C.B."/>
            <person name="Miyauchi S."/>
            <person name="Viragh M."/>
            <person name="Kuo A."/>
            <person name="Thoen E."/>
            <person name="Andreopoulos B."/>
            <person name="Lu D."/>
            <person name="Skrede I."/>
            <person name="Drula E."/>
            <person name="Henrissat B."/>
            <person name="Morin E."/>
            <person name="Kohler A."/>
            <person name="Barry K."/>
            <person name="LaButti K."/>
            <person name="Morin E."/>
            <person name="Salamov A."/>
            <person name="Lipzen A."/>
            <person name="Mereny Z."/>
            <person name="Hegedus B."/>
            <person name="Baldrian P."/>
            <person name="Stursova M."/>
            <person name="Weitz H."/>
            <person name="Taylor A."/>
            <person name="Grigoriev I.V."/>
            <person name="Nagy L.G."/>
            <person name="Martin F."/>
            <person name="Kauserud H."/>
        </authorList>
    </citation>
    <scope>NUCLEOTIDE SEQUENCE</scope>
    <source>
        <strain evidence="1">CBHHK200</strain>
    </source>
</reference>
<comment type="caution">
    <text evidence="1">The sequence shown here is derived from an EMBL/GenBank/DDBJ whole genome shotgun (WGS) entry which is preliminary data.</text>
</comment>
<dbReference type="Proteomes" id="UP001218188">
    <property type="component" value="Unassembled WGS sequence"/>
</dbReference>
<gene>
    <name evidence="1" type="ORF">C8F04DRAFT_1138604</name>
</gene>
<dbReference type="Gene3D" id="3.80.10.10">
    <property type="entry name" value="Ribonuclease Inhibitor"/>
    <property type="match status" value="1"/>
</dbReference>
<dbReference type="SUPFAM" id="SSF52058">
    <property type="entry name" value="L domain-like"/>
    <property type="match status" value="1"/>
</dbReference>
<dbReference type="EMBL" id="JARJCM010000214">
    <property type="protein sequence ID" value="KAJ7022211.1"/>
    <property type="molecule type" value="Genomic_DNA"/>
</dbReference>
<evidence type="ECO:0000313" key="1">
    <source>
        <dbReference type="EMBL" id="KAJ7022211.1"/>
    </source>
</evidence>
<dbReference type="AlphaFoldDB" id="A0AAD6S8N5"/>